<dbReference type="PANTHER" id="PTHR44051:SF22">
    <property type="entry name" value="DISULFIDE-BOND OXIDOREDUCTASE YGHU"/>
    <property type="match status" value="1"/>
</dbReference>
<evidence type="ECO:0000256" key="1">
    <source>
        <dbReference type="RuleBase" id="RU003494"/>
    </source>
</evidence>
<dbReference type="Gene3D" id="1.20.1050.10">
    <property type="match status" value="1"/>
</dbReference>
<dbReference type="SFLD" id="SFLDG00358">
    <property type="entry name" value="Main_(cytGST)"/>
    <property type="match status" value="1"/>
</dbReference>
<dbReference type="Pfam" id="PF00043">
    <property type="entry name" value="GST_C"/>
    <property type="match status" value="1"/>
</dbReference>
<dbReference type="EMBL" id="BMGH01000001">
    <property type="protein sequence ID" value="GGD07706.1"/>
    <property type="molecule type" value="Genomic_DNA"/>
</dbReference>
<dbReference type="RefSeq" id="WP_188158951.1">
    <property type="nucleotide sequence ID" value="NZ_BMGH01000001.1"/>
</dbReference>
<evidence type="ECO:0000313" key="5">
    <source>
        <dbReference type="Proteomes" id="UP000613582"/>
    </source>
</evidence>
<proteinExistence type="inferred from homology"/>
<reference evidence="4" key="1">
    <citation type="journal article" date="2014" name="Int. J. Syst. Evol. Microbiol.">
        <title>Complete genome sequence of Corynebacterium casei LMG S-19264T (=DSM 44701T), isolated from a smear-ripened cheese.</title>
        <authorList>
            <consortium name="US DOE Joint Genome Institute (JGI-PGF)"/>
            <person name="Walter F."/>
            <person name="Albersmeier A."/>
            <person name="Kalinowski J."/>
            <person name="Ruckert C."/>
        </authorList>
    </citation>
    <scope>NUCLEOTIDE SEQUENCE</scope>
    <source>
        <strain evidence="4">CGMCC 1.12921</strain>
    </source>
</reference>
<dbReference type="SFLD" id="SFLDS00019">
    <property type="entry name" value="Glutathione_Transferase_(cytos"/>
    <property type="match status" value="1"/>
</dbReference>
<dbReference type="SFLD" id="SFLDG01150">
    <property type="entry name" value="Main.1:_Beta-like"/>
    <property type="match status" value="1"/>
</dbReference>
<dbReference type="CDD" id="cd03048">
    <property type="entry name" value="GST_N_Ure2p_like"/>
    <property type="match status" value="1"/>
</dbReference>
<dbReference type="PANTHER" id="PTHR44051">
    <property type="entry name" value="GLUTATHIONE S-TRANSFERASE-RELATED"/>
    <property type="match status" value="1"/>
</dbReference>
<accession>A0A8J2Y3P1</accession>
<dbReference type="InterPro" id="IPR036249">
    <property type="entry name" value="Thioredoxin-like_sf"/>
</dbReference>
<feature type="domain" description="GST N-terminal" evidence="2">
    <location>
        <begin position="1"/>
        <end position="83"/>
    </location>
</feature>
<dbReference type="InterPro" id="IPR036282">
    <property type="entry name" value="Glutathione-S-Trfase_C_sf"/>
</dbReference>
<feature type="domain" description="GST C-terminal" evidence="3">
    <location>
        <begin position="86"/>
        <end position="219"/>
    </location>
</feature>
<dbReference type="Proteomes" id="UP000613582">
    <property type="component" value="Unassembled WGS sequence"/>
</dbReference>
<evidence type="ECO:0000313" key="4">
    <source>
        <dbReference type="EMBL" id="GGD07706.1"/>
    </source>
</evidence>
<name>A0A8J2Y3P1_9PROT</name>
<sequence length="234" mass="26821">MIDLYTAPTPNGWKASVTLEELGLPYEVHAIDLMANVQKQDWFLKLNPNGRIPVIVDRENDDFTVFESGAIMVYLAERAGRLLPTDEKGRSRVMQWLMFQMGGIGPMMGQANVFYRYFPEKIQPAIDRYQGEVGRLFGVLDGHLADKEYLAGDYSIADIANWCWVRTWKWSGVDIAPYEHLQRWVQTIRDRPAAQQGITVPYDIKLLKSGDDSEEARKFAEDARKMVEMGKPKE</sequence>
<comment type="caution">
    <text evidence="4">The sequence shown here is derived from an EMBL/GenBank/DDBJ whole genome shotgun (WGS) entry which is preliminary data.</text>
</comment>
<dbReference type="Pfam" id="PF02798">
    <property type="entry name" value="GST_N"/>
    <property type="match status" value="1"/>
</dbReference>
<dbReference type="PROSITE" id="PS50404">
    <property type="entry name" value="GST_NTER"/>
    <property type="match status" value="1"/>
</dbReference>
<reference evidence="4" key="2">
    <citation type="submission" date="2020-09" db="EMBL/GenBank/DDBJ databases">
        <authorList>
            <person name="Sun Q."/>
            <person name="Zhou Y."/>
        </authorList>
    </citation>
    <scope>NUCLEOTIDE SEQUENCE</scope>
    <source>
        <strain evidence="4">CGMCC 1.12921</strain>
    </source>
</reference>
<dbReference type="AlphaFoldDB" id="A0A8J2Y3P1"/>
<protein>
    <submittedName>
        <fullName evidence="4">Glutathione S-transferase</fullName>
    </submittedName>
</protein>
<dbReference type="Gene3D" id="3.40.30.10">
    <property type="entry name" value="Glutaredoxin"/>
    <property type="match status" value="1"/>
</dbReference>
<gene>
    <name evidence="4" type="ORF">GCM10011342_15710</name>
</gene>
<dbReference type="SUPFAM" id="SSF47616">
    <property type="entry name" value="GST C-terminal domain-like"/>
    <property type="match status" value="1"/>
</dbReference>
<evidence type="ECO:0000259" key="2">
    <source>
        <dbReference type="PROSITE" id="PS50404"/>
    </source>
</evidence>
<dbReference type="InterPro" id="IPR004046">
    <property type="entry name" value="GST_C"/>
</dbReference>
<organism evidence="4 5">
    <name type="scientific">Aquisalinus flavus</name>
    <dbReference type="NCBI Taxonomy" id="1526572"/>
    <lineage>
        <taxon>Bacteria</taxon>
        <taxon>Pseudomonadati</taxon>
        <taxon>Pseudomonadota</taxon>
        <taxon>Alphaproteobacteria</taxon>
        <taxon>Parvularculales</taxon>
        <taxon>Parvularculaceae</taxon>
        <taxon>Aquisalinus</taxon>
    </lineage>
</organism>
<keyword evidence="5" id="KW-1185">Reference proteome</keyword>
<dbReference type="InterPro" id="IPR010987">
    <property type="entry name" value="Glutathione-S-Trfase_C-like"/>
</dbReference>
<dbReference type="InterPro" id="IPR040079">
    <property type="entry name" value="Glutathione_S-Trfase"/>
</dbReference>
<dbReference type="SUPFAM" id="SSF52833">
    <property type="entry name" value="Thioredoxin-like"/>
    <property type="match status" value="1"/>
</dbReference>
<evidence type="ECO:0000259" key="3">
    <source>
        <dbReference type="PROSITE" id="PS50405"/>
    </source>
</evidence>
<comment type="similarity">
    <text evidence="1">Belongs to the GST superfamily.</text>
</comment>
<dbReference type="InterPro" id="IPR004045">
    <property type="entry name" value="Glutathione_S-Trfase_N"/>
</dbReference>
<dbReference type="PROSITE" id="PS50405">
    <property type="entry name" value="GST_CTER"/>
    <property type="match status" value="1"/>
</dbReference>
<dbReference type="SFLD" id="SFLDG01151">
    <property type="entry name" value="Main.2:_Nu-like"/>
    <property type="match status" value="1"/>
</dbReference>